<dbReference type="Proteomes" id="UP001199106">
    <property type="component" value="Unassembled WGS sequence"/>
</dbReference>
<gene>
    <name evidence="1" type="ORF">G6011_07090</name>
</gene>
<organism evidence="1 2">
    <name type="scientific">Alternaria panax</name>
    <dbReference type="NCBI Taxonomy" id="48097"/>
    <lineage>
        <taxon>Eukaryota</taxon>
        <taxon>Fungi</taxon>
        <taxon>Dikarya</taxon>
        <taxon>Ascomycota</taxon>
        <taxon>Pezizomycotina</taxon>
        <taxon>Dothideomycetes</taxon>
        <taxon>Pleosporomycetidae</taxon>
        <taxon>Pleosporales</taxon>
        <taxon>Pleosporineae</taxon>
        <taxon>Pleosporaceae</taxon>
        <taxon>Alternaria</taxon>
        <taxon>Alternaria sect. Panax</taxon>
    </lineage>
</organism>
<name>A0AAD4I7M9_9PLEO</name>
<proteinExistence type="predicted"/>
<dbReference type="AlphaFoldDB" id="A0AAD4I7M9"/>
<reference evidence="1" key="1">
    <citation type="submission" date="2021-07" db="EMBL/GenBank/DDBJ databases">
        <title>Genome Resource of American Ginseng Black Spot Pathogen Alternaria panax.</title>
        <authorList>
            <person name="Qiu C."/>
            <person name="Wang W."/>
            <person name="Liu Z."/>
        </authorList>
    </citation>
    <scope>NUCLEOTIDE SEQUENCE</scope>
    <source>
        <strain evidence="1">BNCC115425</strain>
    </source>
</reference>
<evidence type="ECO:0000313" key="1">
    <source>
        <dbReference type="EMBL" id="KAG9185759.1"/>
    </source>
</evidence>
<dbReference type="EMBL" id="JAANER010000010">
    <property type="protein sequence ID" value="KAG9185759.1"/>
    <property type="molecule type" value="Genomic_DNA"/>
</dbReference>
<evidence type="ECO:0000313" key="2">
    <source>
        <dbReference type="Proteomes" id="UP001199106"/>
    </source>
</evidence>
<sequence>MQASHERSETDEAPFACAAAQTPLIPDFRSLGQPVLRRIDRLMSEDMTELGARPLQLRALKPKGWKPDCVITDNLVKRRRVDIALQ</sequence>
<accession>A0AAD4I7M9</accession>
<protein>
    <submittedName>
        <fullName evidence="1">Uncharacterized protein</fullName>
    </submittedName>
</protein>
<keyword evidence="2" id="KW-1185">Reference proteome</keyword>
<comment type="caution">
    <text evidence="1">The sequence shown here is derived from an EMBL/GenBank/DDBJ whole genome shotgun (WGS) entry which is preliminary data.</text>
</comment>